<accession>A0A9Q3F9G5</accession>
<evidence type="ECO:0000313" key="2">
    <source>
        <dbReference type="EMBL" id="MBW0532851.1"/>
    </source>
</evidence>
<proteinExistence type="predicted"/>
<keyword evidence="1" id="KW-0732">Signal</keyword>
<evidence type="ECO:0000313" key="3">
    <source>
        <dbReference type="Proteomes" id="UP000765509"/>
    </source>
</evidence>
<evidence type="ECO:0000256" key="1">
    <source>
        <dbReference type="SAM" id="SignalP"/>
    </source>
</evidence>
<reference evidence="2" key="1">
    <citation type="submission" date="2021-03" db="EMBL/GenBank/DDBJ databases">
        <title>Draft genome sequence of rust myrtle Austropuccinia psidii MF-1, a brazilian biotype.</title>
        <authorList>
            <person name="Quecine M.C."/>
            <person name="Pachon D.M.R."/>
            <person name="Bonatelli M.L."/>
            <person name="Correr F.H."/>
            <person name="Franceschini L.M."/>
            <person name="Leite T.F."/>
            <person name="Margarido G.R.A."/>
            <person name="Almeida C.A."/>
            <person name="Ferrarezi J.A."/>
            <person name="Labate C.A."/>
        </authorList>
    </citation>
    <scope>NUCLEOTIDE SEQUENCE</scope>
    <source>
        <strain evidence="2">MF-1</strain>
    </source>
</reference>
<sequence length="134" mass="14927">MPLVHLLALALLFNLCLSVFSQSTQTCTRDFLPDPSGNTKKSARIPTDTYAQSPPAVIMEWDCEVLYVTPGALARFVWPTDFSVNPGETSLTVFAGKISDTQNGSRRNITRDVHCSWSNHKPRNSIRPRCGECR</sequence>
<feature type="chain" id="PRO_5040446691" evidence="1">
    <location>
        <begin position="19"/>
        <end position="134"/>
    </location>
</feature>
<name>A0A9Q3F9G5_9BASI</name>
<dbReference type="EMBL" id="AVOT02038064">
    <property type="protein sequence ID" value="MBW0532851.1"/>
    <property type="molecule type" value="Genomic_DNA"/>
</dbReference>
<dbReference type="AlphaFoldDB" id="A0A9Q3F9G5"/>
<gene>
    <name evidence="2" type="ORF">O181_072566</name>
</gene>
<feature type="signal peptide" evidence="1">
    <location>
        <begin position="1"/>
        <end position="18"/>
    </location>
</feature>
<dbReference type="Proteomes" id="UP000765509">
    <property type="component" value="Unassembled WGS sequence"/>
</dbReference>
<keyword evidence="3" id="KW-1185">Reference proteome</keyword>
<comment type="caution">
    <text evidence="2">The sequence shown here is derived from an EMBL/GenBank/DDBJ whole genome shotgun (WGS) entry which is preliminary data.</text>
</comment>
<protein>
    <submittedName>
        <fullName evidence="2">Uncharacterized protein</fullName>
    </submittedName>
</protein>
<organism evidence="2 3">
    <name type="scientific">Austropuccinia psidii MF-1</name>
    <dbReference type="NCBI Taxonomy" id="1389203"/>
    <lineage>
        <taxon>Eukaryota</taxon>
        <taxon>Fungi</taxon>
        <taxon>Dikarya</taxon>
        <taxon>Basidiomycota</taxon>
        <taxon>Pucciniomycotina</taxon>
        <taxon>Pucciniomycetes</taxon>
        <taxon>Pucciniales</taxon>
        <taxon>Sphaerophragmiaceae</taxon>
        <taxon>Austropuccinia</taxon>
    </lineage>
</organism>